<reference evidence="2 3" key="1">
    <citation type="journal article" date="2016" name="Int. J. Syst. Evol. Microbiol.">
        <title>Pyruvatibacter mobilis gen. nov., sp. nov., a marine bacterium from the culture broth of Picochlorum sp. 122.</title>
        <authorList>
            <person name="Wang G."/>
            <person name="Tang M."/>
            <person name="Wu H."/>
            <person name="Dai S."/>
            <person name="Li T."/>
            <person name="Chen C."/>
            <person name="He H."/>
            <person name="Fan J."/>
            <person name="Xiang W."/>
            <person name="Li X."/>
        </authorList>
    </citation>
    <scope>NUCLEOTIDE SEQUENCE [LARGE SCALE GENOMIC DNA]</scope>
    <source>
        <strain evidence="2 3">GYP-11</strain>
    </source>
</reference>
<feature type="transmembrane region" description="Helical" evidence="1">
    <location>
        <begin position="115"/>
        <end position="136"/>
    </location>
</feature>
<feature type="transmembrane region" description="Helical" evidence="1">
    <location>
        <begin position="174"/>
        <end position="197"/>
    </location>
</feature>
<dbReference type="AlphaFoldDB" id="A0A845Q8L1"/>
<proteinExistence type="predicted"/>
<dbReference type="EMBL" id="WXYQ01000004">
    <property type="protein sequence ID" value="NBG94963.1"/>
    <property type="molecule type" value="Genomic_DNA"/>
</dbReference>
<keyword evidence="1" id="KW-1133">Transmembrane helix</keyword>
<sequence>MPRWAEAQSAVEGAIAIVRRDPNADRFFDLSADSFWRSFGAFLYIAPLQMILVLAERRLALSMSEAPVAEIPSATVMMVTELIASVIAWGAYPLAMFALAPQFGLAKRFAGYVIVYNWTSLAIVLAVLPPYLLFALGVFPPGIVLAINFMILLAVLWFRWTLATDVLGAPGLTAAGFVVLDILLGLFISLGVAALIVGQPAG</sequence>
<organism evidence="2 3">
    <name type="scientific">Pyruvatibacter mobilis</name>
    <dbReference type="NCBI Taxonomy" id="1712261"/>
    <lineage>
        <taxon>Bacteria</taxon>
        <taxon>Pseudomonadati</taxon>
        <taxon>Pseudomonadota</taxon>
        <taxon>Alphaproteobacteria</taxon>
        <taxon>Hyphomicrobiales</taxon>
        <taxon>Parvibaculaceae</taxon>
        <taxon>Pyruvatibacter</taxon>
    </lineage>
</organism>
<feature type="transmembrane region" description="Helical" evidence="1">
    <location>
        <begin position="76"/>
        <end position="95"/>
    </location>
</feature>
<evidence type="ECO:0000313" key="2">
    <source>
        <dbReference type="EMBL" id="NBG94963.1"/>
    </source>
</evidence>
<feature type="transmembrane region" description="Helical" evidence="1">
    <location>
        <begin position="35"/>
        <end position="55"/>
    </location>
</feature>
<name>A0A845Q8L1_9HYPH</name>
<keyword evidence="1" id="KW-0812">Transmembrane</keyword>
<evidence type="ECO:0000256" key="1">
    <source>
        <dbReference type="SAM" id="Phobius"/>
    </source>
</evidence>
<dbReference type="RefSeq" id="WP_160587006.1">
    <property type="nucleotide sequence ID" value="NZ_BMHN01000001.1"/>
</dbReference>
<comment type="caution">
    <text evidence="2">The sequence shown here is derived from an EMBL/GenBank/DDBJ whole genome shotgun (WGS) entry which is preliminary data.</text>
</comment>
<keyword evidence="1" id="KW-0472">Membrane</keyword>
<gene>
    <name evidence="2" type="ORF">GTQ45_04385</name>
</gene>
<dbReference type="GeneID" id="300655877"/>
<dbReference type="OrthoDB" id="9811204at2"/>
<evidence type="ECO:0000313" key="3">
    <source>
        <dbReference type="Proteomes" id="UP000470384"/>
    </source>
</evidence>
<dbReference type="Proteomes" id="UP000470384">
    <property type="component" value="Unassembled WGS sequence"/>
</dbReference>
<keyword evidence="3" id="KW-1185">Reference proteome</keyword>
<evidence type="ECO:0008006" key="4">
    <source>
        <dbReference type="Google" id="ProtNLM"/>
    </source>
</evidence>
<accession>A0A845Q8L1</accession>
<protein>
    <recommendedName>
        <fullName evidence="4">Yip1 domain-containing protein</fullName>
    </recommendedName>
</protein>
<feature type="transmembrane region" description="Helical" evidence="1">
    <location>
        <begin position="143"/>
        <end position="162"/>
    </location>
</feature>